<dbReference type="EMBL" id="JANWOI010000003">
    <property type="protein sequence ID" value="MDA5194400.1"/>
    <property type="molecule type" value="Genomic_DNA"/>
</dbReference>
<dbReference type="SUPFAM" id="SSF103473">
    <property type="entry name" value="MFS general substrate transporter"/>
    <property type="match status" value="1"/>
</dbReference>
<feature type="transmembrane region" description="Helical" evidence="6">
    <location>
        <begin position="52"/>
        <end position="70"/>
    </location>
</feature>
<evidence type="ECO:0000256" key="3">
    <source>
        <dbReference type="ARBA" id="ARBA00022692"/>
    </source>
</evidence>
<feature type="transmembrane region" description="Helical" evidence="6">
    <location>
        <begin position="400"/>
        <end position="419"/>
    </location>
</feature>
<organism evidence="8 9">
    <name type="scientific">Govanella unica</name>
    <dbReference type="NCBI Taxonomy" id="2975056"/>
    <lineage>
        <taxon>Bacteria</taxon>
        <taxon>Pseudomonadati</taxon>
        <taxon>Pseudomonadota</taxon>
        <taxon>Alphaproteobacteria</taxon>
        <taxon>Emcibacterales</taxon>
        <taxon>Govanellaceae</taxon>
        <taxon>Govanella</taxon>
    </lineage>
</organism>
<evidence type="ECO:0000259" key="7">
    <source>
        <dbReference type="PROSITE" id="PS50850"/>
    </source>
</evidence>
<feature type="transmembrane region" description="Helical" evidence="6">
    <location>
        <begin position="234"/>
        <end position="252"/>
    </location>
</feature>
<accession>A0A9X3Z7M6</accession>
<feature type="transmembrane region" description="Helical" evidence="6">
    <location>
        <begin position="186"/>
        <end position="204"/>
    </location>
</feature>
<reference evidence="8" key="2">
    <citation type="journal article" date="2023" name="Syst. Appl. Microbiol.">
        <title>Govania unica gen. nov., sp. nov., a rare biosphere bacterium that represents a novel family in the class Alphaproteobacteria.</title>
        <authorList>
            <person name="Vandamme P."/>
            <person name="Peeters C."/>
            <person name="Hettiarachchi A."/>
            <person name="Cnockaert M."/>
            <person name="Carlier A."/>
        </authorList>
    </citation>
    <scope>NUCLEOTIDE SEQUENCE</scope>
    <source>
        <strain evidence="8">LMG 31809</strain>
    </source>
</reference>
<dbReference type="InterPro" id="IPR011701">
    <property type="entry name" value="MFS"/>
</dbReference>
<evidence type="ECO:0000313" key="9">
    <source>
        <dbReference type="Proteomes" id="UP001141619"/>
    </source>
</evidence>
<dbReference type="InterPro" id="IPR036259">
    <property type="entry name" value="MFS_trans_sf"/>
</dbReference>
<dbReference type="PANTHER" id="PTHR23505">
    <property type="entry name" value="SPINSTER"/>
    <property type="match status" value="1"/>
</dbReference>
<dbReference type="Gene3D" id="1.20.1250.20">
    <property type="entry name" value="MFS general substrate transporter like domains"/>
    <property type="match status" value="1"/>
</dbReference>
<keyword evidence="4 6" id="KW-1133">Transmembrane helix</keyword>
<feature type="transmembrane region" description="Helical" evidence="6">
    <location>
        <begin position="335"/>
        <end position="357"/>
    </location>
</feature>
<feature type="domain" description="Major facilitator superfamily (MFS) profile" evidence="7">
    <location>
        <begin position="15"/>
        <end position="427"/>
    </location>
</feature>
<feature type="transmembrane region" description="Helical" evidence="6">
    <location>
        <begin position="304"/>
        <end position="323"/>
    </location>
</feature>
<evidence type="ECO:0000313" key="8">
    <source>
        <dbReference type="EMBL" id="MDA5194400.1"/>
    </source>
</evidence>
<dbReference type="GO" id="GO:0022857">
    <property type="term" value="F:transmembrane transporter activity"/>
    <property type="evidence" value="ECO:0007669"/>
    <property type="project" value="InterPro"/>
</dbReference>
<dbReference type="RefSeq" id="WP_274944103.1">
    <property type="nucleotide sequence ID" value="NZ_JANWOI010000003.1"/>
</dbReference>
<dbReference type="PROSITE" id="PS50850">
    <property type="entry name" value="MFS"/>
    <property type="match status" value="1"/>
</dbReference>
<dbReference type="Proteomes" id="UP001141619">
    <property type="component" value="Unassembled WGS sequence"/>
</dbReference>
<evidence type="ECO:0000256" key="4">
    <source>
        <dbReference type="ARBA" id="ARBA00022989"/>
    </source>
</evidence>
<feature type="transmembrane region" description="Helical" evidence="6">
    <location>
        <begin position="107"/>
        <end position="132"/>
    </location>
</feature>
<proteinExistence type="predicted"/>
<gene>
    <name evidence="8" type="ORF">NYP16_10600</name>
</gene>
<evidence type="ECO:0000256" key="5">
    <source>
        <dbReference type="ARBA" id="ARBA00023136"/>
    </source>
</evidence>
<dbReference type="PANTHER" id="PTHR23505:SF79">
    <property type="entry name" value="PROTEIN SPINSTER"/>
    <property type="match status" value="1"/>
</dbReference>
<dbReference type="Pfam" id="PF07690">
    <property type="entry name" value="MFS_1"/>
    <property type="match status" value="1"/>
</dbReference>
<feature type="transmembrane region" description="Helical" evidence="6">
    <location>
        <begin position="144"/>
        <end position="166"/>
    </location>
</feature>
<keyword evidence="5 6" id="KW-0472">Membrane</keyword>
<comment type="subcellular location">
    <subcellularLocation>
        <location evidence="1">Membrane</location>
        <topology evidence="1">Multi-pass membrane protein</topology>
    </subcellularLocation>
</comment>
<dbReference type="AlphaFoldDB" id="A0A9X3Z7M6"/>
<dbReference type="GO" id="GO:0016020">
    <property type="term" value="C:membrane"/>
    <property type="evidence" value="ECO:0007669"/>
    <property type="project" value="UniProtKB-SubCell"/>
</dbReference>
<feature type="transmembrane region" description="Helical" evidence="6">
    <location>
        <begin position="82"/>
        <end position="101"/>
    </location>
</feature>
<evidence type="ECO:0000256" key="1">
    <source>
        <dbReference type="ARBA" id="ARBA00004141"/>
    </source>
</evidence>
<feature type="transmembrane region" description="Helical" evidence="6">
    <location>
        <begin position="12"/>
        <end position="32"/>
    </location>
</feature>
<feature type="transmembrane region" description="Helical" evidence="6">
    <location>
        <begin position="272"/>
        <end position="292"/>
    </location>
</feature>
<sequence>MAGTVQKNTPYAWYVAILLSSAHLISFIDRFVMSLVLVPIKTELGLSDTQLGLLHGTGFVILYTVAAIPLGRMADLGNRRNLIIGGILIWSLATTACGLANSFNSLFAARIAVGFGEAALVPAAMSLIAAYFSREKLSRAVGTFTMGASLGKSVALIIGGATLAWLVTRGGLALPGMMHASPWQGLFILASLPGVAVALLLLTVREPARVREAHHAKPSVREVFAYINGQRPAYLWHTIASAAAILLVQSYAAWAPTFYIRFFAFTPAEAGLAVGMVVLVAGPLGHITGGYLTDKFQARGVTGAPGLVIGSMLVLAILPAVIFCTTRNQTLSLAAYGLLTFCTTAAAPPGLSGIQLITPERLRGIMSACFLAAVTFIAIGMGPTLIGIMTDKLFGNEQALGSSLLLATIVFAIFGAVAARMSRAPAKVALAALAEA</sequence>
<name>A0A9X3Z7M6_9PROT</name>
<keyword evidence="2" id="KW-0813">Transport</keyword>
<evidence type="ECO:0000256" key="6">
    <source>
        <dbReference type="SAM" id="Phobius"/>
    </source>
</evidence>
<dbReference type="InterPro" id="IPR020846">
    <property type="entry name" value="MFS_dom"/>
</dbReference>
<keyword evidence="9" id="KW-1185">Reference proteome</keyword>
<comment type="caution">
    <text evidence="8">The sequence shown here is derived from an EMBL/GenBank/DDBJ whole genome shotgun (WGS) entry which is preliminary data.</text>
</comment>
<protein>
    <submittedName>
        <fullName evidence="8">MFS transporter</fullName>
    </submittedName>
</protein>
<evidence type="ECO:0000256" key="2">
    <source>
        <dbReference type="ARBA" id="ARBA00022448"/>
    </source>
</evidence>
<dbReference type="InterPro" id="IPR044770">
    <property type="entry name" value="MFS_spinster-like"/>
</dbReference>
<reference evidence="8" key="1">
    <citation type="submission" date="2022-08" db="EMBL/GenBank/DDBJ databases">
        <authorList>
            <person name="Vandamme P."/>
            <person name="Hettiarachchi A."/>
            <person name="Peeters C."/>
            <person name="Cnockaert M."/>
            <person name="Carlier A."/>
        </authorList>
    </citation>
    <scope>NUCLEOTIDE SEQUENCE</scope>
    <source>
        <strain evidence="8">LMG 31809</strain>
    </source>
</reference>
<keyword evidence="3 6" id="KW-0812">Transmembrane</keyword>
<feature type="transmembrane region" description="Helical" evidence="6">
    <location>
        <begin position="369"/>
        <end position="388"/>
    </location>
</feature>